<dbReference type="EMBL" id="JAUHHV010000004">
    <property type="protein sequence ID" value="KAK1426771.1"/>
    <property type="molecule type" value="Genomic_DNA"/>
</dbReference>
<gene>
    <name evidence="1" type="ORF">QVD17_15451</name>
</gene>
<evidence type="ECO:0000313" key="2">
    <source>
        <dbReference type="Proteomes" id="UP001229421"/>
    </source>
</evidence>
<proteinExistence type="predicted"/>
<comment type="caution">
    <text evidence="1">The sequence shown here is derived from an EMBL/GenBank/DDBJ whole genome shotgun (WGS) entry which is preliminary data.</text>
</comment>
<sequence length="155" mass="17330">MGLSLGLVGNESFSPFQGYASSVSFLSFHSFTSSFQATIDNYKMKKDEMIQSLKSKTLQELNFVEEVVLVIGDEDFVFTHIISKLYSEGSRKMGVRLVTPTPNDGRWPDCKEASDVAAYGVNDLDKYLEILKAGTFHKEVMIKPLPSSKTNKTQE</sequence>
<accession>A0AAD8KTD2</accession>
<protein>
    <submittedName>
        <fullName evidence="1">Uncharacterized protein</fullName>
    </submittedName>
</protein>
<dbReference type="AlphaFoldDB" id="A0AAD8KTD2"/>
<dbReference type="Proteomes" id="UP001229421">
    <property type="component" value="Unassembled WGS sequence"/>
</dbReference>
<name>A0AAD8KTD2_TARER</name>
<reference evidence="1" key="1">
    <citation type="journal article" date="2023" name="bioRxiv">
        <title>Improved chromosome-level genome assembly for marigold (Tagetes erecta).</title>
        <authorList>
            <person name="Jiang F."/>
            <person name="Yuan L."/>
            <person name="Wang S."/>
            <person name="Wang H."/>
            <person name="Xu D."/>
            <person name="Wang A."/>
            <person name="Fan W."/>
        </authorList>
    </citation>
    <scope>NUCLEOTIDE SEQUENCE</scope>
    <source>
        <strain evidence="1">WSJ</strain>
        <tissue evidence="1">Leaf</tissue>
    </source>
</reference>
<evidence type="ECO:0000313" key="1">
    <source>
        <dbReference type="EMBL" id="KAK1426771.1"/>
    </source>
</evidence>
<organism evidence="1 2">
    <name type="scientific">Tagetes erecta</name>
    <name type="common">African marigold</name>
    <dbReference type="NCBI Taxonomy" id="13708"/>
    <lineage>
        <taxon>Eukaryota</taxon>
        <taxon>Viridiplantae</taxon>
        <taxon>Streptophyta</taxon>
        <taxon>Embryophyta</taxon>
        <taxon>Tracheophyta</taxon>
        <taxon>Spermatophyta</taxon>
        <taxon>Magnoliopsida</taxon>
        <taxon>eudicotyledons</taxon>
        <taxon>Gunneridae</taxon>
        <taxon>Pentapetalae</taxon>
        <taxon>asterids</taxon>
        <taxon>campanulids</taxon>
        <taxon>Asterales</taxon>
        <taxon>Asteraceae</taxon>
        <taxon>Asteroideae</taxon>
        <taxon>Heliantheae alliance</taxon>
        <taxon>Tageteae</taxon>
        <taxon>Tagetes</taxon>
    </lineage>
</organism>
<keyword evidence="2" id="KW-1185">Reference proteome</keyword>